<organism evidence="7 9">
    <name type="scientific">Enterococcus malodoratus ATCC 43197</name>
    <dbReference type="NCBI Taxonomy" id="1158601"/>
    <lineage>
        <taxon>Bacteria</taxon>
        <taxon>Bacillati</taxon>
        <taxon>Bacillota</taxon>
        <taxon>Bacilli</taxon>
        <taxon>Lactobacillales</taxon>
        <taxon>Enterococcaceae</taxon>
        <taxon>Enterococcus</taxon>
    </lineage>
</organism>
<accession>R2QS12</accession>
<dbReference type="Proteomes" id="UP000014148">
    <property type="component" value="Unassembled WGS sequence"/>
</dbReference>
<keyword evidence="4 6" id="KW-1133">Transmembrane helix</keyword>
<evidence type="ECO:0000256" key="4">
    <source>
        <dbReference type="ARBA" id="ARBA00022989"/>
    </source>
</evidence>
<dbReference type="PATRIC" id="fig|1158601.3.peg.3473"/>
<evidence type="ECO:0008006" key="11">
    <source>
        <dbReference type="Google" id="ProtNLM"/>
    </source>
</evidence>
<dbReference type="EMBL" id="ASWA01000003">
    <property type="protein sequence ID" value="EOT67160.1"/>
    <property type="molecule type" value="Genomic_DNA"/>
</dbReference>
<evidence type="ECO:0000256" key="3">
    <source>
        <dbReference type="ARBA" id="ARBA00022692"/>
    </source>
</evidence>
<sequence length="196" mass="21597">MMISLAFMSYIFVTAFTPGPNNLMALTNAAKFCLRRGVTFSAGVFLGFLIDMSLCVLLTTALYTSIPKIEPFMKGIGALYMLYLAFTVFRDKPKKEKTEKSFLNPSSMFTGTIMQLVNVKVNIYGITSITAFVLPNAQSNGGIILGILLLSVVGFLGTCTWALFGSLFQSIFTKYHKQTNLIMALLLVYCALMVLK</sequence>
<dbReference type="PANTHER" id="PTHR30086">
    <property type="entry name" value="ARGININE EXPORTER PROTEIN ARGO"/>
    <property type="match status" value="1"/>
</dbReference>
<evidence type="ECO:0000313" key="8">
    <source>
        <dbReference type="EMBL" id="EOT67160.1"/>
    </source>
</evidence>
<dbReference type="STRING" id="71451.RV07_GL003638"/>
<reference evidence="7 9" key="1">
    <citation type="submission" date="2013-02" db="EMBL/GenBank/DDBJ databases">
        <title>The Genome Sequence of Enterococcus malodoratus ATCC_43197.</title>
        <authorList>
            <consortium name="The Broad Institute Genome Sequencing Platform"/>
            <consortium name="The Broad Institute Genome Sequencing Center for Infectious Disease"/>
            <person name="Earl A.M."/>
            <person name="Gilmore M.S."/>
            <person name="Lebreton F."/>
            <person name="Walker B."/>
            <person name="Young S.K."/>
            <person name="Zeng Q."/>
            <person name="Gargeya S."/>
            <person name="Fitzgerald M."/>
            <person name="Haas B."/>
            <person name="Abouelleil A."/>
            <person name="Alvarado L."/>
            <person name="Arachchi H.M."/>
            <person name="Berlin A.M."/>
            <person name="Chapman S.B."/>
            <person name="Dewar J."/>
            <person name="Goldberg J."/>
            <person name="Griggs A."/>
            <person name="Gujja S."/>
            <person name="Hansen M."/>
            <person name="Howarth C."/>
            <person name="Imamovic A."/>
            <person name="Larimer J."/>
            <person name="McCowan C."/>
            <person name="Murphy C."/>
            <person name="Neiman D."/>
            <person name="Pearson M."/>
            <person name="Priest M."/>
            <person name="Roberts A."/>
            <person name="Saif S."/>
            <person name="Shea T."/>
            <person name="Sisk P."/>
            <person name="Sykes S."/>
            <person name="Wortman J."/>
            <person name="Nusbaum C."/>
            <person name="Birren B."/>
        </authorList>
    </citation>
    <scope>NUCLEOTIDE SEQUENCE [LARGE SCALE GENOMIC DNA]</scope>
    <source>
        <strain evidence="7 9">ATCC 43197</strain>
    </source>
</reference>
<feature type="transmembrane region" description="Helical" evidence="6">
    <location>
        <begin position="141"/>
        <end position="163"/>
    </location>
</feature>
<comment type="subcellular location">
    <subcellularLocation>
        <location evidence="1">Cell membrane</location>
        <topology evidence="1">Multi-pass membrane protein</topology>
    </subcellularLocation>
</comment>
<dbReference type="GO" id="GO:0015171">
    <property type="term" value="F:amino acid transmembrane transporter activity"/>
    <property type="evidence" value="ECO:0007669"/>
    <property type="project" value="TreeGrafter"/>
</dbReference>
<evidence type="ECO:0000313" key="9">
    <source>
        <dbReference type="Proteomes" id="UP000013783"/>
    </source>
</evidence>
<proteinExistence type="predicted"/>
<feature type="transmembrane region" description="Helical" evidence="6">
    <location>
        <begin position="71"/>
        <end position="89"/>
    </location>
</feature>
<feature type="transmembrane region" description="Helical" evidence="6">
    <location>
        <begin position="39"/>
        <end position="64"/>
    </location>
</feature>
<name>R2QS12_9ENTE</name>
<dbReference type="AlphaFoldDB" id="R2QS12"/>
<dbReference type="EMBL" id="AJAK01000022">
    <property type="protein sequence ID" value="EOH74430.1"/>
    <property type="molecule type" value="Genomic_DNA"/>
</dbReference>
<dbReference type="eggNOG" id="COG1280">
    <property type="taxonomic scope" value="Bacteria"/>
</dbReference>
<feature type="transmembrane region" description="Helical" evidence="6">
    <location>
        <begin position="175"/>
        <end position="195"/>
    </location>
</feature>
<evidence type="ECO:0000256" key="5">
    <source>
        <dbReference type="ARBA" id="ARBA00023136"/>
    </source>
</evidence>
<dbReference type="GO" id="GO:0005886">
    <property type="term" value="C:plasma membrane"/>
    <property type="evidence" value="ECO:0007669"/>
    <property type="project" value="UniProtKB-SubCell"/>
</dbReference>
<evidence type="ECO:0000256" key="1">
    <source>
        <dbReference type="ARBA" id="ARBA00004651"/>
    </source>
</evidence>
<gene>
    <name evidence="8" type="ORF">I585_02681</name>
    <name evidence="7" type="ORF">UAI_03499</name>
</gene>
<keyword evidence="2" id="KW-1003">Cell membrane</keyword>
<keyword evidence="10" id="KW-1185">Reference proteome</keyword>
<dbReference type="Pfam" id="PF01810">
    <property type="entry name" value="LysE"/>
    <property type="match status" value="1"/>
</dbReference>
<protein>
    <recommendedName>
        <fullName evidence="11">Amino acid transporter LysE</fullName>
    </recommendedName>
</protein>
<dbReference type="InterPro" id="IPR001123">
    <property type="entry name" value="LeuE-type"/>
</dbReference>
<keyword evidence="5 6" id="KW-0472">Membrane</keyword>
<dbReference type="PANTHER" id="PTHR30086:SF20">
    <property type="entry name" value="ARGININE EXPORTER PROTEIN ARGO-RELATED"/>
    <property type="match status" value="1"/>
</dbReference>
<keyword evidence="3 6" id="KW-0812">Transmembrane</keyword>
<dbReference type="GO" id="GO:0033228">
    <property type="term" value="P:cysteine export across plasma membrane"/>
    <property type="evidence" value="ECO:0007669"/>
    <property type="project" value="TreeGrafter"/>
</dbReference>
<reference evidence="8 10" key="2">
    <citation type="submission" date="2013-03" db="EMBL/GenBank/DDBJ databases">
        <title>The Genome Sequence of Enterococcus malodoratus ATCC_43197 (PacBio/Illumina hybrid assembly).</title>
        <authorList>
            <consortium name="The Broad Institute Genomics Platform"/>
            <consortium name="The Broad Institute Genome Sequencing Center for Infectious Disease"/>
            <person name="Earl A."/>
            <person name="Russ C."/>
            <person name="Gilmore M."/>
            <person name="Surin D."/>
            <person name="Walker B."/>
            <person name="Young S."/>
            <person name="Zeng Q."/>
            <person name="Gargeya S."/>
            <person name="Fitzgerald M."/>
            <person name="Haas B."/>
            <person name="Abouelleil A."/>
            <person name="Allen A.W."/>
            <person name="Alvarado L."/>
            <person name="Arachchi H.M."/>
            <person name="Berlin A.M."/>
            <person name="Chapman S.B."/>
            <person name="Gainer-Dewar J."/>
            <person name="Goldberg J."/>
            <person name="Griggs A."/>
            <person name="Gujja S."/>
            <person name="Hansen M."/>
            <person name="Howarth C."/>
            <person name="Imamovic A."/>
            <person name="Ireland A."/>
            <person name="Larimer J."/>
            <person name="McCowan C."/>
            <person name="Murphy C."/>
            <person name="Pearson M."/>
            <person name="Poon T.W."/>
            <person name="Priest M."/>
            <person name="Roberts A."/>
            <person name="Saif S."/>
            <person name="Shea T."/>
            <person name="Sisk P."/>
            <person name="Sykes S."/>
            <person name="Wortman J."/>
            <person name="Nusbaum C."/>
            <person name="Birren B."/>
        </authorList>
    </citation>
    <scope>NUCLEOTIDE SEQUENCE [LARGE SCALE GENOMIC DNA]</scope>
    <source>
        <strain evidence="8 10">ATCC 43197</strain>
    </source>
</reference>
<dbReference type="RefSeq" id="WP_010742293.1">
    <property type="nucleotide sequence ID" value="NZ_KB946251.1"/>
</dbReference>
<evidence type="ECO:0000313" key="10">
    <source>
        <dbReference type="Proteomes" id="UP000014148"/>
    </source>
</evidence>
<evidence type="ECO:0000256" key="2">
    <source>
        <dbReference type="ARBA" id="ARBA00022475"/>
    </source>
</evidence>
<evidence type="ECO:0000256" key="6">
    <source>
        <dbReference type="SAM" id="Phobius"/>
    </source>
</evidence>
<comment type="caution">
    <text evidence="7">The sequence shown here is derived from an EMBL/GenBank/DDBJ whole genome shotgun (WGS) entry which is preliminary data.</text>
</comment>
<evidence type="ECO:0000313" key="7">
    <source>
        <dbReference type="EMBL" id="EOH74430.1"/>
    </source>
</evidence>
<feature type="transmembrane region" description="Helical" evidence="6">
    <location>
        <begin position="109"/>
        <end position="134"/>
    </location>
</feature>
<dbReference type="Proteomes" id="UP000013783">
    <property type="component" value="Unassembled WGS sequence"/>
</dbReference>